<organism evidence="1 2">
    <name type="scientific">Gnathostoma spinigerum</name>
    <dbReference type="NCBI Taxonomy" id="75299"/>
    <lineage>
        <taxon>Eukaryota</taxon>
        <taxon>Metazoa</taxon>
        <taxon>Ecdysozoa</taxon>
        <taxon>Nematoda</taxon>
        <taxon>Chromadorea</taxon>
        <taxon>Rhabditida</taxon>
        <taxon>Spirurina</taxon>
        <taxon>Gnathostomatomorpha</taxon>
        <taxon>Gnathostomatoidea</taxon>
        <taxon>Gnathostomatidae</taxon>
        <taxon>Gnathostoma</taxon>
    </lineage>
</organism>
<comment type="caution">
    <text evidence="1">The sequence shown here is derived from an EMBL/GenBank/DDBJ whole genome shotgun (WGS) entry which is preliminary data.</text>
</comment>
<evidence type="ECO:0000313" key="2">
    <source>
        <dbReference type="Proteomes" id="UP001608902"/>
    </source>
</evidence>
<dbReference type="Proteomes" id="UP001608902">
    <property type="component" value="Unassembled WGS sequence"/>
</dbReference>
<keyword evidence="2" id="KW-1185">Reference proteome</keyword>
<name>A0ABD6F1W1_9BILA</name>
<gene>
    <name evidence="1" type="ORF">AB6A40_010126</name>
</gene>
<proteinExistence type="predicted"/>
<sequence>MLQVTMPSEENVEVTKSTANVQEGDDSVFAQEQYQTDNTPWWQRFVYSSANRNTADLCGGIEAYGLSDYC</sequence>
<dbReference type="AlphaFoldDB" id="A0ABD6F1W1"/>
<accession>A0ABD6F1W1</accession>
<reference evidence="1 2" key="1">
    <citation type="submission" date="2024-08" db="EMBL/GenBank/DDBJ databases">
        <title>Gnathostoma spinigerum genome.</title>
        <authorList>
            <person name="Gonzalez-Bertolin B."/>
            <person name="Monzon S."/>
            <person name="Zaballos A."/>
            <person name="Jimenez P."/>
            <person name="Dekumyoy P."/>
            <person name="Varona S."/>
            <person name="Cuesta I."/>
            <person name="Sumanam S."/>
            <person name="Adisakwattana P."/>
            <person name="Gasser R.B."/>
            <person name="Hernandez-Gonzalez A."/>
            <person name="Young N.D."/>
            <person name="Perteguer M.J."/>
        </authorList>
    </citation>
    <scope>NUCLEOTIDE SEQUENCE [LARGE SCALE GENOMIC DNA]</scope>
    <source>
        <strain evidence="1">AL3</strain>
        <tissue evidence="1">Liver</tissue>
    </source>
</reference>
<evidence type="ECO:0000313" key="1">
    <source>
        <dbReference type="EMBL" id="MFH4983417.1"/>
    </source>
</evidence>
<dbReference type="EMBL" id="JBGFUD010012201">
    <property type="protein sequence ID" value="MFH4983417.1"/>
    <property type="molecule type" value="Genomic_DNA"/>
</dbReference>
<protein>
    <submittedName>
        <fullName evidence="1">Uncharacterized protein</fullName>
    </submittedName>
</protein>